<evidence type="ECO:0000256" key="1">
    <source>
        <dbReference type="SAM" id="Phobius"/>
    </source>
</evidence>
<evidence type="ECO:0000313" key="2">
    <source>
        <dbReference type="EMBL" id="KKN50905.1"/>
    </source>
</evidence>
<reference evidence="2" key="1">
    <citation type="journal article" date="2015" name="Nature">
        <title>Complex archaea that bridge the gap between prokaryotes and eukaryotes.</title>
        <authorList>
            <person name="Spang A."/>
            <person name="Saw J.H."/>
            <person name="Jorgensen S.L."/>
            <person name="Zaremba-Niedzwiedzka K."/>
            <person name="Martijn J."/>
            <person name="Lind A.E."/>
            <person name="van Eijk R."/>
            <person name="Schleper C."/>
            <person name="Guy L."/>
            <person name="Ettema T.J."/>
        </authorList>
    </citation>
    <scope>NUCLEOTIDE SEQUENCE</scope>
</reference>
<organism evidence="2">
    <name type="scientific">marine sediment metagenome</name>
    <dbReference type="NCBI Taxonomy" id="412755"/>
    <lineage>
        <taxon>unclassified sequences</taxon>
        <taxon>metagenomes</taxon>
        <taxon>ecological metagenomes</taxon>
    </lineage>
</organism>
<name>A0A0F9R2T6_9ZZZZ</name>
<protein>
    <submittedName>
        <fullName evidence="2">Uncharacterized protein</fullName>
    </submittedName>
</protein>
<sequence length="135" mass="15909">MKRLFNWFSQETNDKVHITFRLFIILASIGLLFLLLLSIVESSPTTNPPQPVDGDWYDYDYAVEHSRYEISLYTGDSTKQYYTQSIIYNDSNVSTRYGYFIYIRLSLSPHYLWHKEDITIGGTWAVTPFDKEVKE</sequence>
<dbReference type="EMBL" id="LAZR01001089">
    <property type="protein sequence ID" value="KKN50905.1"/>
    <property type="molecule type" value="Genomic_DNA"/>
</dbReference>
<keyword evidence="1" id="KW-1133">Transmembrane helix</keyword>
<feature type="transmembrane region" description="Helical" evidence="1">
    <location>
        <begin position="20"/>
        <end position="40"/>
    </location>
</feature>
<accession>A0A0F9R2T6</accession>
<keyword evidence="1" id="KW-0472">Membrane</keyword>
<gene>
    <name evidence="2" type="ORF">LCGC14_0627700</name>
</gene>
<keyword evidence="1" id="KW-0812">Transmembrane</keyword>
<dbReference type="AlphaFoldDB" id="A0A0F9R2T6"/>
<comment type="caution">
    <text evidence="2">The sequence shown here is derived from an EMBL/GenBank/DDBJ whole genome shotgun (WGS) entry which is preliminary data.</text>
</comment>
<proteinExistence type="predicted"/>